<dbReference type="GO" id="GO:0006167">
    <property type="term" value="P:AMP biosynthetic process"/>
    <property type="evidence" value="ECO:0007669"/>
    <property type="project" value="TreeGrafter"/>
</dbReference>
<organism evidence="3 4">
    <name type="scientific">Daldinia eschscholtzii</name>
    <dbReference type="NCBI Taxonomy" id="292717"/>
    <lineage>
        <taxon>Eukaryota</taxon>
        <taxon>Fungi</taxon>
        <taxon>Dikarya</taxon>
        <taxon>Ascomycota</taxon>
        <taxon>Pezizomycotina</taxon>
        <taxon>Sordariomycetes</taxon>
        <taxon>Xylariomycetidae</taxon>
        <taxon>Xylariales</taxon>
        <taxon>Hypoxylaceae</taxon>
        <taxon>Daldinia</taxon>
    </lineage>
</organism>
<protein>
    <recommendedName>
        <fullName evidence="2">Nudix hydrolase domain-containing protein</fullName>
    </recommendedName>
</protein>
<evidence type="ECO:0000259" key="2">
    <source>
        <dbReference type="PROSITE" id="PS51462"/>
    </source>
</evidence>
<keyword evidence="4" id="KW-1185">Reference proteome</keyword>
<dbReference type="InterPro" id="IPR015797">
    <property type="entry name" value="NUDIX_hydrolase-like_dom_sf"/>
</dbReference>
<evidence type="ECO:0000256" key="1">
    <source>
        <dbReference type="ARBA" id="ARBA00022801"/>
    </source>
</evidence>
<dbReference type="Proteomes" id="UP001369815">
    <property type="component" value="Unassembled WGS sequence"/>
</dbReference>
<dbReference type="PANTHER" id="PTHR21340:SF0">
    <property type="entry name" value="BIS(5'-NUCLEOSYL)-TETRAPHOSPHATASE [ASYMMETRICAL]"/>
    <property type="match status" value="1"/>
</dbReference>
<dbReference type="SUPFAM" id="SSF55811">
    <property type="entry name" value="Nudix"/>
    <property type="match status" value="1"/>
</dbReference>
<reference evidence="3 4" key="1">
    <citation type="journal article" date="2024" name="Front Chem Biol">
        <title>Unveiling the potential of Daldinia eschscholtzii MFLUCC 19-0629 through bioactivity and bioinformatics studies for enhanced sustainable agriculture production.</title>
        <authorList>
            <person name="Brooks S."/>
            <person name="Weaver J.A."/>
            <person name="Klomchit A."/>
            <person name="Alharthi S.A."/>
            <person name="Onlamun T."/>
            <person name="Nurani R."/>
            <person name="Vong T.K."/>
            <person name="Alberti F."/>
            <person name="Greco C."/>
        </authorList>
    </citation>
    <scope>NUCLEOTIDE SEQUENCE [LARGE SCALE GENOMIC DNA]</scope>
    <source>
        <strain evidence="3">MFLUCC 19-0629</strain>
    </source>
</reference>
<dbReference type="Pfam" id="PF00293">
    <property type="entry name" value="NUDIX"/>
    <property type="match status" value="1"/>
</dbReference>
<dbReference type="PROSITE" id="PS00893">
    <property type="entry name" value="NUDIX_BOX"/>
    <property type="match status" value="1"/>
</dbReference>
<evidence type="ECO:0000313" key="3">
    <source>
        <dbReference type="EMBL" id="KAK6956289.1"/>
    </source>
</evidence>
<accession>A0AAX6MUI6</accession>
<dbReference type="Gene3D" id="3.90.79.10">
    <property type="entry name" value="Nucleoside Triphosphate Pyrophosphohydrolase"/>
    <property type="match status" value="1"/>
</dbReference>
<dbReference type="GO" id="GO:0006754">
    <property type="term" value="P:ATP biosynthetic process"/>
    <property type="evidence" value="ECO:0007669"/>
    <property type="project" value="TreeGrafter"/>
</dbReference>
<sequence>MAHGPLEKPVRPVAIKNVAARLVKVELTRTTKFVRKFKELARRELWAKDDPEHHVDWTDERVWEKIKNEGCFHQADEMLVSCGTVTVDQAESTRPMVLMVYNKNIGIYQLPKGRKNFDEGYLDAAVRETSEETGVAVKPLRLRFGSRSTPPRLTPFQTTGRVTKYGLEDKLTGITEALSYESIGSSECTLSDNPDPATGAWRHIYWFAAKPLGDTKRDENRMTEEEDRKKFSTFWFSEAEAISRLKLEDEKFSK</sequence>
<comment type="caution">
    <text evidence="3">The sequence shown here is derived from an EMBL/GenBank/DDBJ whole genome shotgun (WGS) entry which is preliminary data.</text>
</comment>
<name>A0AAX6MUI6_9PEZI</name>
<feature type="domain" description="Nudix hydrolase" evidence="2">
    <location>
        <begin position="77"/>
        <end position="254"/>
    </location>
</feature>
<dbReference type="GO" id="GO:0004081">
    <property type="term" value="F:bis(5'-nucleosyl)-tetraphosphatase (asymmetrical) activity"/>
    <property type="evidence" value="ECO:0007669"/>
    <property type="project" value="TreeGrafter"/>
</dbReference>
<dbReference type="PANTHER" id="PTHR21340">
    <property type="entry name" value="DIADENOSINE 5,5-P1,P4-TETRAPHOSPHATE PYROPHOSPHOHYDROLASE MUTT"/>
    <property type="match status" value="1"/>
</dbReference>
<proteinExistence type="predicted"/>
<dbReference type="CDD" id="cd02883">
    <property type="entry name" value="NUDIX_Hydrolase"/>
    <property type="match status" value="1"/>
</dbReference>
<evidence type="ECO:0000313" key="4">
    <source>
        <dbReference type="Proteomes" id="UP001369815"/>
    </source>
</evidence>
<keyword evidence="1" id="KW-0378">Hydrolase</keyword>
<dbReference type="PROSITE" id="PS51462">
    <property type="entry name" value="NUDIX"/>
    <property type="match status" value="1"/>
</dbReference>
<dbReference type="EMBL" id="JBANMG010000002">
    <property type="protein sequence ID" value="KAK6956289.1"/>
    <property type="molecule type" value="Genomic_DNA"/>
</dbReference>
<dbReference type="InterPro" id="IPR020084">
    <property type="entry name" value="NUDIX_hydrolase_CS"/>
</dbReference>
<gene>
    <name evidence="3" type="ORF">Daesc_001564</name>
</gene>
<dbReference type="InterPro" id="IPR051325">
    <property type="entry name" value="Nudix_hydrolase_domain"/>
</dbReference>
<dbReference type="AlphaFoldDB" id="A0AAX6MUI6"/>
<dbReference type="InterPro" id="IPR000086">
    <property type="entry name" value="NUDIX_hydrolase_dom"/>
</dbReference>